<name>A0ACB6ZMJ0_THEGA</name>
<evidence type="ECO:0000313" key="1">
    <source>
        <dbReference type="EMBL" id="KAF9650886.1"/>
    </source>
</evidence>
<evidence type="ECO:0000313" key="2">
    <source>
        <dbReference type="Proteomes" id="UP000886501"/>
    </source>
</evidence>
<reference evidence="1" key="2">
    <citation type="journal article" date="2020" name="Nat. Commun.">
        <title>Large-scale genome sequencing of mycorrhizal fungi provides insights into the early evolution of symbiotic traits.</title>
        <authorList>
            <person name="Miyauchi S."/>
            <person name="Kiss E."/>
            <person name="Kuo A."/>
            <person name="Drula E."/>
            <person name="Kohler A."/>
            <person name="Sanchez-Garcia M."/>
            <person name="Morin E."/>
            <person name="Andreopoulos B."/>
            <person name="Barry K.W."/>
            <person name="Bonito G."/>
            <person name="Buee M."/>
            <person name="Carver A."/>
            <person name="Chen C."/>
            <person name="Cichocki N."/>
            <person name="Clum A."/>
            <person name="Culley D."/>
            <person name="Crous P.W."/>
            <person name="Fauchery L."/>
            <person name="Girlanda M."/>
            <person name="Hayes R.D."/>
            <person name="Keri Z."/>
            <person name="LaButti K."/>
            <person name="Lipzen A."/>
            <person name="Lombard V."/>
            <person name="Magnuson J."/>
            <person name="Maillard F."/>
            <person name="Murat C."/>
            <person name="Nolan M."/>
            <person name="Ohm R.A."/>
            <person name="Pangilinan J."/>
            <person name="Pereira M.F."/>
            <person name="Perotto S."/>
            <person name="Peter M."/>
            <person name="Pfister S."/>
            <person name="Riley R."/>
            <person name="Sitrit Y."/>
            <person name="Stielow J.B."/>
            <person name="Szollosi G."/>
            <person name="Zifcakova L."/>
            <person name="Stursova M."/>
            <person name="Spatafora J.W."/>
            <person name="Tedersoo L."/>
            <person name="Vaario L.M."/>
            <person name="Yamada A."/>
            <person name="Yan M."/>
            <person name="Wang P."/>
            <person name="Xu J."/>
            <person name="Bruns T."/>
            <person name="Baldrian P."/>
            <person name="Vilgalys R."/>
            <person name="Dunand C."/>
            <person name="Henrissat B."/>
            <person name="Grigoriev I.V."/>
            <person name="Hibbett D."/>
            <person name="Nagy L.G."/>
            <person name="Martin F.M."/>
        </authorList>
    </citation>
    <scope>NUCLEOTIDE SEQUENCE</scope>
    <source>
        <strain evidence="1">P2</strain>
    </source>
</reference>
<gene>
    <name evidence="1" type="ORF">BDM02DRAFT_3111456</name>
</gene>
<sequence length="190" mass="21554">MVTDELTEAVYQRLLHNIASKGWQTNREAYIPQRRYIPSQGSSMRESGDPELIFFNMEGGPFISASDALKECFSGLVRGEETVLHGCSSTISLHIEWPGYRSWTDQIRTLDWPEPPNKITRCKLATEAAKRLEKFLQRSKSMPVDPDAMQWRAGVQGGIQLQNIVVVAFERVALGSWEPHLMYRQSPSLA</sequence>
<keyword evidence="2" id="KW-1185">Reference proteome</keyword>
<reference evidence="1" key="1">
    <citation type="submission" date="2019-10" db="EMBL/GenBank/DDBJ databases">
        <authorList>
            <consortium name="DOE Joint Genome Institute"/>
            <person name="Kuo A."/>
            <person name="Miyauchi S."/>
            <person name="Kiss E."/>
            <person name="Drula E."/>
            <person name="Kohler A."/>
            <person name="Sanchez-Garcia M."/>
            <person name="Andreopoulos B."/>
            <person name="Barry K.W."/>
            <person name="Bonito G."/>
            <person name="Buee M."/>
            <person name="Carver A."/>
            <person name="Chen C."/>
            <person name="Cichocki N."/>
            <person name="Clum A."/>
            <person name="Culley D."/>
            <person name="Crous P.W."/>
            <person name="Fauchery L."/>
            <person name="Girlanda M."/>
            <person name="Hayes R."/>
            <person name="Keri Z."/>
            <person name="Labutti K."/>
            <person name="Lipzen A."/>
            <person name="Lombard V."/>
            <person name="Magnuson J."/>
            <person name="Maillard F."/>
            <person name="Morin E."/>
            <person name="Murat C."/>
            <person name="Nolan M."/>
            <person name="Ohm R."/>
            <person name="Pangilinan J."/>
            <person name="Pereira M."/>
            <person name="Perotto S."/>
            <person name="Peter M."/>
            <person name="Riley R."/>
            <person name="Sitrit Y."/>
            <person name="Stielow B."/>
            <person name="Szollosi G."/>
            <person name="Zifcakova L."/>
            <person name="Stursova M."/>
            <person name="Spatafora J.W."/>
            <person name="Tedersoo L."/>
            <person name="Vaario L.-M."/>
            <person name="Yamada A."/>
            <person name="Yan M."/>
            <person name="Wang P."/>
            <person name="Xu J."/>
            <person name="Bruns T."/>
            <person name="Baldrian P."/>
            <person name="Vilgalys R."/>
            <person name="Henrissat B."/>
            <person name="Grigoriev I.V."/>
            <person name="Hibbett D."/>
            <person name="Nagy L.G."/>
            <person name="Martin F.M."/>
        </authorList>
    </citation>
    <scope>NUCLEOTIDE SEQUENCE</scope>
    <source>
        <strain evidence="1">P2</strain>
    </source>
</reference>
<dbReference type="EMBL" id="MU117980">
    <property type="protein sequence ID" value="KAF9650886.1"/>
    <property type="molecule type" value="Genomic_DNA"/>
</dbReference>
<organism evidence="1 2">
    <name type="scientific">Thelephora ganbajun</name>
    <name type="common">Ganba fungus</name>
    <dbReference type="NCBI Taxonomy" id="370292"/>
    <lineage>
        <taxon>Eukaryota</taxon>
        <taxon>Fungi</taxon>
        <taxon>Dikarya</taxon>
        <taxon>Basidiomycota</taxon>
        <taxon>Agaricomycotina</taxon>
        <taxon>Agaricomycetes</taxon>
        <taxon>Thelephorales</taxon>
        <taxon>Thelephoraceae</taxon>
        <taxon>Thelephora</taxon>
    </lineage>
</organism>
<accession>A0ACB6ZMJ0</accession>
<protein>
    <submittedName>
        <fullName evidence="1">Uncharacterized protein</fullName>
    </submittedName>
</protein>
<comment type="caution">
    <text evidence="1">The sequence shown here is derived from an EMBL/GenBank/DDBJ whole genome shotgun (WGS) entry which is preliminary data.</text>
</comment>
<dbReference type="Proteomes" id="UP000886501">
    <property type="component" value="Unassembled WGS sequence"/>
</dbReference>
<proteinExistence type="predicted"/>